<evidence type="ECO:0000313" key="2">
    <source>
        <dbReference type="EMBL" id="ETO01587.1"/>
    </source>
</evidence>
<dbReference type="AlphaFoldDB" id="X6LKB7"/>
<dbReference type="Proteomes" id="UP000023152">
    <property type="component" value="Unassembled WGS sequence"/>
</dbReference>
<protein>
    <submittedName>
        <fullName evidence="2">Uncharacterized protein</fullName>
    </submittedName>
</protein>
<comment type="caution">
    <text evidence="2">The sequence shown here is derived from an EMBL/GenBank/DDBJ whole genome shotgun (WGS) entry which is preliminary data.</text>
</comment>
<sequence>MKEKREKKDKNEKSKLKKKKRGFPHNRSANESRKVRFTRLVGLNVVETIKSWTKYKSEFSLSWQWQPEALEKCVYLRRDEQVPAYRCPFTCRIKKKQQQHQFVYVQSATLIYTDGITKDIVNCDQQTPTNNWYSIDVGNGAMFMNNVAIEAQQMIV</sequence>
<keyword evidence="3" id="KW-1185">Reference proteome</keyword>
<evidence type="ECO:0000256" key="1">
    <source>
        <dbReference type="SAM" id="MobiDB-lite"/>
    </source>
</evidence>
<name>X6LKB7_RETFI</name>
<feature type="region of interest" description="Disordered" evidence="1">
    <location>
        <begin position="1"/>
        <end position="29"/>
    </location>
</feature>
<proteinExistence type="predicted"/>
<evidence type="ECO:0000313" key="3">
    <source>
        <dbReference type="Proteomes" id="UP000023152"/>
    </source>
</evidence>
<dbReference type="EMBL" id="ASPP01037885">
    <property type="protein sequence ID" value="ETO01587.1"/>
    <property type="molecule type" value="Genomic_DNA"/>
</dbReference>
<reference evidence="2 3" key="1">
    <citation type="journal article" date="2013" name="Curr. Biol.">
        <title>The Genome of the Foraminiferan Reticulomyxa filosa.</title>
        <authorList>
            <person name="Glockner G."/>
            <person name="Hulsmann N."/>
            <person name="Schleicher M."/>
            <person name="Noegel A.A."/>
            <person name="Eichinger L."/>
            <person name="Gallinger C."/>
            <person name="Pawlowski J."/>
            <person name="Sierra R."/>
            <person name="Euteneuer U."/>
            <person name="Pillet L."/>
            <person name="Moustafa A."/>
            <person name="Platzer M."/>
            <person name="Groth M."/>
            <person name="Szafranski K."/>
            <person name="Schliwa M."/>
        </authorList>
    </citation>
    <scope>NUCLEOTIDE SEQUENCE [LARGE SCALE GENOMIC DNA]</scope>
</reference>
<feature type="compositionally biased region" description="Basic residues" evidence="1">
    <location>
        <begin position="15"/>
        <end position="24"/>
    </location>
</feature>
<feature type="compositionally biased region" description="Basic and acidic residues" evidence="1">
    <location>
        <begin position="1"/>
        <end position="14"/>
    </location>
</feature>
<organism evidence="2 3">
    <name type="scientific">Reticulomyxa filosa</name>
    <dbReference type="NCBI Taxonomy" id="46433"/>
    <lineage>
        <taxon>Eukaryota</taxon>
        <taxon>Sar</taxon>
        <taxon>Rhizaria</taxon>
        <taxon>Retaria</taxon>
        <taxon>Foraminifera</taxon>
        <taxon>Monothalamids</taxon>
        <taxon>Reticulomyxidae</taxon>
        <taxon>Reticulomyxa</taxon>
    </lineage>
</organism>
<accession>X6LKB7</accession>
<gene>
    <name evidence="2" type="ORF">RFI_35853</name>
</gene>